<organism evidence="2 3">
    <name type="scientific">Legionella geestiana</name>
    <dbReference type="NCBI Taxonomy" id="45065"/>
    <lineage>
        <taxon>Bacteria</taxon>
        <taxon>Pseudomonadati</taxon>
        <taxon>Pseudomonadota</taxon>
        <taxon>Gammaproteobacteria</taxon>
        <taxon>Legionellales</taxon>
        <taxon>Legionellaceae</taxon>
        <taxon>Legionella</taxon>
    </lineage>
</organism>
<gene>
    <name evidence="2" type="ORF">Lgee_0521</name>
</gene>
<reference evidence="2 3" key="1">
    <citation type="submission" date="2015-11" db="EMBL/GenBank/DDBJ databases">
        <title>Genomic analysis of 38 Legionella species identifies large and diverse effector repertoires.</title>
        <authorList>
            <person name="Burstein D."/>
            <person name="Amaro F."/>
            <person name="Zusman T."/>
            <person name="Lifshitz Z."/>
            <person name="Cohen O."/>
            <person name="Gilbert J.A."/>
            <person name="Pupko T."/>
            <person name="Shuman H.A."/>
            <person name="Segal G."/>
        </authorList>
    </citation>
    <scope>NUCLEOTIDE SEQUENCE [LARGE SCALE GENOMIC DNA]</scope>
    <source>
        <strain evidence="2 3">ATCC 49504</strain>
    </source>
</reference>
<comment type="caution">
    <text evidence="2">The sequence shown here is derived from an EMBL/GenBank/DDBJ whole genome shotgun (WGS) entry which is preliminary data.</text>
</comment>
<dbReference type="Pfam" id="PF13521">
    <property type="entry name" value="AAA_28"/>
    <property type="match status" value="1"/>
</dbReference>
<dbReference type="STRING" id="45065.Lgee_0521"/>
<keyword evidence="3" id="KW-1185">Reference proteome</keyword>
<sequence>MHETWEMQNYFLFTGGPGAGKTAVIEELDKRGYHTVPEAARNIIRHQRKTGGHATHDGDRVTYVELMLQQSLKDYRDNMLTESPVFFDRGIPDLYSYSKRFCGGVSASVGEAIAHCRYHPLAFVFPPWPEIYYHDEERKQSMDEAIETWHAVRDGYATCGYITVTVPKLPIDVRVAFILTLTQSPQAITTATLLTKLSHAINAEFGFHEETPRINYGPCGVFATLFMEAWNARFAEKAHIVFVMTPERDECWHIAVRLPSKLLYDGGIGLHTEQCYPGYLLEDMVDYDQALMEKWSYGLDRTYPRYCPAFDRDKTNSLIRAHLDVLARSSQGQE</sequence>
<dbReference type="RefSeq" id="WP_035902266.1">
    <property type="nucleotide sequence ID" value="NZ_CAAAHN010000018.1"/>
</dbReference>
<dbReference type="InterPro" id="IPR038727">
    <property type="entry name" value="NadR/Ttd14_AAA_dom"/>
</dbReference>
<evidence type="ECO:0000313" key="2">
    <source>
        <dbReference type="EMBL" id="KTD03708.1"/>
    </source>
</evidence>
<feature type="domain" description="NadR/Ttd14 AAA" evidence="1">
    <location>
        <begin position="12"/>
        <end position="170"/>
    </location>
</feature>
<dbReference type="Gene3D" id="3.40.50.300">
    <property type="entry name" value="P-loop containing nucleotide triphosphate hydrolases"/>
    <property type="match status" value="1"/>
</dbReference>
<proteinExistence type="predicted"/>
<accession>A0A0W0U7S2</accession>
<evidence type="ECO:0000259" key="1">
    <source>
        <dbReference type="Pfam" id="PF13521"/>
    </source>
</evidence>
<protein>
    <submittedName>
        <fullName evidence="2">ATPase</fullName>
    </submittedName>
</protein>
<dbReference type="EMBL" id="LNYC01000010">
    <property type="protein sequence ID" value="KTD03708.1"/>
    <property type="molecule type" value="Genomic_DNA"/>
</dbReference>
<evidence type="ECO:0000313" key="3">
    <source>
        <dbReference type="Proteomes" id="UP000054785"/>
    </source>
</evidence>
<dbReference type="SUPFAM" id="SSF52540">
    <property type="entry name" value="P-loop containing nucleoside triphosphate hydrolases"/>
    <property type="match status" value="1"/>
</dbReference>
<name>A0A0W0U7S2_9GAMM</name>
<dbReference type="InterPro" id="IPR027417">
    <property type="entry name" value="P-loop_NTPase"/>
</dbReference>
<dbReference type="PATRIC" id="fig|45065.4.peg.557"/>
<dbReference type="AlphaFoldDB" id="A0A0W0U7S2"/>
<dbReference type="Proteomes" id="UP000054785">
    <property type="component" value="Unassembled WGS sequence"/>
</dbReference>